<keyword evidence="2 3" id="KW-0040">ANK repeat</keyword>
<dbReference type="HOGENOM" id="CLU_1311148_0_0_1"/>
<reference evidence="5 7" key="2">
    <citation type="journal article" date="2013" name="Nature">
        <title>Insights into bilaterian evolution from three spiralian genomes.</title>
        <authorList>
            <person name="Simakov O."/>
            <person name="Marletaz F."/>
            <person name="Cho S.J."/>
            <person name="Edsinger-Gonzales E."/>
            <person name="Havlak P."/>
            <person name="Hellsten U."/>
            <person name="Kuo D.H."/>
            <person name="Larsson T."/>
            <person name="Lv J."/>
            <person name="Arendt D."/>
            <person name="Savage R."/>
            <person name="Osoegawa K."/>
            <person name="de Jong P."/>
            <person name="Grimwood J."/>
            <person name="Chapman J.A."/>
            <person name="Shapiro H."/>
            <person name="Aerts A."/>
            <person name="Otillar R.P."/>
            <person name="Terry A.Y."/>
            <person name="Boore J.L."/>
            <person name="Grigoriev I.V."/>
            <person name="Lindberg D.R."/>
            <person name="Seaver E.C."/>
            <person name="Weisblat D.A."/>
            <person name="Putnam N.H."/>
            <person name="Rokhsar D.S."/>
        </authorList>
    </citation>
    <scope>NUCLEOTIDE SEQUENCE</scope>
    <source>
        <strain evidence="5 7">I ESC-2004</strain>
    </source>
</reference>
<dbReference type="InterPro" id="IPR036770">
    <property type="entry name" value="Ankyrin_rpt-contain_sf"/>
</dbReference>
<feature type="compositionally biased region" description="Polar residues" evidence="4">
    <location>
        <begin position="99"/>
        <end position="111"/>
    </location>
</feature>
<feature type="repeat" description="ANK" evidence="3">
    <location>
        <begin position="40"/>
        <end position="72"/>
    </location>
</feature>
<dbReference type="SUPFAM" id="SSF48403">
    <property type="entry name" value="Ankyrin repeat"/>
    <property type="match status" value="1"/>
</dbReference>
<dbReference type="PROSITE" id="PS50297">
    <property type="entry name" value="ANK_REP_REGION"/>
    <property type="match status" value="2"/>
</dbReference>
<dbReference type="AlphaFoldDB" id="R7VET5"/>
<evidence type="ECO:0000313" key="7">
    <source>
        <dbReference type="Proteomes" id="UP000014760"/>
    </source>
</evidence>
<dbReference type="EMBL" id="AMQN01004118">
    <property type="status" value="NOT_ANNOTATED_CDS"/>
    <property type="molecule type" value="Genomic_DNA"/>
</dbReference>
<keyword evidence="1" id="KW-0677">Repeat</keyword>
<accession>R7VET5</accession>
<gene>
    <name evidence="5" type="ORF">CAPTEDRAFT_217119</name>
</gene>
<evidence type="ECO:0000256" key="1">
    <source>
        <dbReference type="ARBA" id="ARBA00022737"/>
    </source>
</evidence>
<keyword evidence="7" id="KW-1185">Reference proteome</keyword>
<organism evidence="5">
    <name type="scientific">Capitella teleta</name>
    <name type="common">Polychaete worm</name>
    <dbReference type="NCBI Taxonomy" id="283909"/>
    <lineage>
        <taxon>Eukaryota</taxon>
        <taxon>Metazoa</taxon>
        <taxon>Spiralia</taxon>
        <taxon>Lophotrochozoa</taxon>
        <taxon>Annelida</taxon>
        <taxon>Polychaeta</taxon>
        <taxon>Sedentaria</taxon>
        <taxon>Scolecida</taxon>
        <taxon>Capitellidae</taxon>
        <taxon>Capitella</taxon>
    </lineage>
</organism>
<dbReference type="OrthoDB" id="6066131at2759"/>
<proteinExistence type="predicted"/>
<evidence type="ECO:0000313" key="5">
    <source>
        <dbReference type="EMBL" id="ELU17097.1"/>
    </source>
</evidence>
<reference evidence="7" key="1">
    <citation type="submission" date="2012-12" db="EMBL/GenBank/DDBJ databases">
        <authorList>
            <person name="Hellsten U."/>
            <person name="Grimwood J."/>
            <person name="Chapman J.A."/>
            <person name="Shapiro H."/>
            <person name="Aerts A."/>
            <person name="Otillar R.P."/>
            <person name="Terry A.Y."/>
            <person name="Boore J.L."/>
            <person name="Simakov O."/>
            <person name="Marletaz F."/>
            <person name="Cho S.-J."/>
            <person name="Edsinger-Gonzales E."/>
            <person name="Havlak P."/>
            <person name="Kuo D.-H."/>
            <person name="Larsson T."/>
            <person name="Lv J."/>
            <person name="Arendt D."/>
            <person name="Savage R."/>
            <person name="Osoegawa K."/>
            <person name="de Jong P."/>
            <person name="Lindberg D.R."/>
            <person name="Seaver E.C."/>
            <person name="Weisblat D.A."/>
            <person name="Putnam N.H."/>
            <person name="Grigoriev I.V."/>
            <person name="Rokhsar D.S."/>
        </authorList>
    </citation>
    <scope>NUCLEOTIDE SEQUENCE</scope>
    <source>
        <strain evidence="7">I ESC-2004</strain>
    </source>
</reference>
<dbReference type="PANTHER" id="PTHR24171">
    <property type="entry name" value="ANKYRIN REPEAT DOMAIN-CONTAINING PROTEIN 39-RELATED"/>
    <property type="match status" value="1"/>
</dbReference>
<dbReference type="SMART" id="SM00248">
    <property type="entry name" value="ANK"/>
    <property type="match status" value="2"/>
</dbReference>
<evidence type="ECO:0000313" key="6">
    <source>
        <dbReference type="EnsemblMetazoa" id="CapteP217119"/>
    </source>
</evidence>
<dbReference type="EMBL" id="KB292699">
    <property type="protein sequence ID" value="ELU17097.1"/>
    <property type="molecule type" value="Genomic_DNA"/>
</dbReference>
<protein>
    <submittedName>
        <fullName evidence="5 6">Uncharacterized protein</fullName>
    </submittedName>
</protein>
<dbReference type="Proteomes" id="UP000014760">
    <property type="component" value="Unassembled WGS sequence"/>
</dbReference>
<dbReference type="InterPro" id="IPR002110">
    <property type="entry name" value="Ankyrin_rpt"/>
</dbReference>
<name>R7VET5_CAPTE</name>
<evidence type="ECO:0000256" key="3">
    <source>
        <dbReference type="PROSITE-ProRule" id="PRU00023"/>
    </source>
</evidence>
<feature type="repeat" description="ANK" evidence="3">
    <location>
        <begin position="6"/>
        <end position="30"/>
    </location>
</feature>
<feature type="region of interest" description="Disordered" evidence="4">
    <location>
        <begin position="96"/>
        <end position="138"/>
    </location>
</feature>
<dbReference type="PROSITE" id="PS50088">
    <property type="entry name" value="ANK_REPEAT"/>
    <property type="match status" value="2"/>
</dbReference>
<dbReference type="STRING" id="283909.R7VET5"/>
<dbReference type="Pfam" id="PF12796">
    <property type="entry name" value="Ank_2"/>
    <property type="match status" value="1"/>
</dbReference>
<evidence type="ECO:0000256" key="2">
    <source>
        <dbReference type="ARBA" id="ARBA00023043"/>
    </source>
</evidence>
<sequence length="210" mass="22740">MRCFQLGETPLHFAVVNRRIIVSRVLLEEGGCNPDIPDDDGKTPLMLACQEGQTDLVKVLLTHQANTQLKDNRGWTADDVALMSSQDACRSLITDHNNKSGIRSTPSTLSSAAGDGSTEIPPKGAERKGNNPAAGLGLPAVDIEDESSEATLSKSEAAALDTWADSDEDSELNLRKIDEIDQQARVKKGQKFTFVTADMHSKEVDNMECD</sequence>
<dbReference type="Gene3D" id="1.25.40.20">
    <property type="entry name" value="Ankyrin repeat-containing domain"/>
    <property type="match status" value="1"/>
</dbReference>
<evidence type="ECO:0000256" key="4">
    <source>
        <dbReference type="SAM" id="MobiDB-lite"/>
    </source>
</evidence>
<reference evidence="6" key="3">
    <citation type="submission" date="2015-06" db="UniProtKB">
        <authorList>
            <consortium name="EnsemblMetazoa"/>
        </authorList>
    </citation>
    <scope>IDENTIFICATION</scope>
</reference>
<dbReference type="EnsemblMetazoa" id="CapteT217119">
    <property type="protein sequence ID" value="CapteP217119"/>
    <property type="gene ID" value="CapteG217119"/>
</dbReference>